<dbReference type="GO" id="GO:0006260">
    <property type="term" value="P:DNA replication"/>
    <property type="evidence" value="ECO:0007669"/>
    <property type="project" value="UniProtKB-KW"/>
</dbReference>
<dbReference type="PANTHER" id="PTHR44145">
    <property type="entry name" value="DNAJ HOMOLOG SUBFAMILY A MEMBER 3, MITOCHONDRIAL"/>
    <property type="match status" value="1"/>
</dbReference>
<dbReference type="Proteomes" id="UP000658225">
    <property type="component" value="Unassembled WGS sequence"/>
</dbReference>
<gene>
    <name evidence="5" type="ORF">H4683_003866</name>
</gene>
<dbReference type="InterPro" id="IPR051938">
    <property type="entry name" value="Apopto_cytoskel_mod"/>
</dbReference>
<name>A0A927REX5_9BACL</name>
<comment type="caution">
    <text evidence="5">The sequence shown here is derived from an EMBL/GenBank/DDBJ whole genome shotgun (WGS) entry which is preliminary data.</text>
</comment>
<protein>
    <submittedName>
        <fullName evidence="5">Curved DNA-binding protein CbpA</fullName>
    </submittedName>
</protein>
<keyword evidence="1" id="KW-0235">DNA replication</keyword>
<dbReference type="Pfam" id="PF00226">
    <property type="entry name" value="DnaJ"/>
    <property type="match status" value="1"/>
</dbReference>
<dbReference type="Gene3D" id="1.10.287.110">
    <property type="entry name" value="DnaJ domain"/>
    <property type="match status" value="1"/>
</dbReference>
<dbReference type="PROSITE" id="PS50076">
    <property type="entry name" value="DNAJ_2"/>
    <property type="match status" value="1"/>
</dbReference>
<evidence type="ECO:0000256" key="2">
    <source>
        <dbReference type="ARBA" id="ARBA00023016"/>
    </source>
</evidence>
<dbReference type="InterPro" id="IPR036869">
    <property type="entry name" value="J_dom_sf"/>
</dbReference>
<sequence>MSKEESESHYKILGTTAKIGQGRIKEKYIEAVKKHPPESNPELFEKIRTAYETLKDPAKRKQYDLFRKYGNKVEDVIIKANKDMELGMFANAAILFEKALSLSPNNLSSFIGLIQIAIIEDDLQKARNYFQQALEIYTDKDEQCTLYDIKARILAKEEYYDEALEVLLEGKNTYPDDSLLFDFPRAAIYMELDESGKAWDIFSQSIPNQSELILEHNELFVAWIHILIRMEKWEQRSTIQAQFRKLIKNLTNEEERREVFDRFMDEYEHLFHVDHFLGAEVFIDFAKMLAGNDSDIREKHQEVKKMAQVQKEMLRLEKDENAFPLLFIRTIEWFYTDSEELHHVLNGFPQGLLTSFEGEKEEYAAGIIRLRKKYPSIYRQFKKKWDALFAELTKGFNREMKRHLLKVK</sequence>
<organism evidence="5 6">
    <name type="scientific">Sporosarcina limicola</name>
    <dbReference type="NCBI Taxonomy" id="34101"/>
    <lineage>
        <taxon>Bacteria</taxon>
        <taxon>Bacillati</taxon>
        <taxon>Bacillota</taxon>
        <taxon>Bacilli</taxon>
        <taxon>Bacillales</taxon>
        <taxon>Caryophanaceae</taxon>
        <taxon>Sporosarcina</taxon>
    </lineage>
</organism>
<dbReference type="GO" id="GO:0003677">
    <property type="term" value="F:DNA binding"/>
    <property type="evidence" value="ECO:0007669"/>
    <property type="project" value="UniProtKB-KW"/>
</dbReference>
<dbReference type="RefSeq" id="WP_192600365.1">
    <property type="nucleotide sequence ID" value="NZ_JADBEL010000035.1"/>
</dbReference>
<evidence type="ECO:0000256" key="1">
    <source>
        <dbReference type="ARBA" id="ARBA00022705"/>
    </source>
</evidence>
<keyword evidence="5" id="KW-0238">DNA-binding</keyword>
<evidence type="ECO:0000256" key="3">
    <source>
        <dbReference type="ARBA" id="ARBA00023186"/>
    </source>
</evidence>
<dbReference type="SMART" id="SM00271">
    <property type="entry name" value="DnaJ"/>
    <property type="match status" value="1"/>
</dbReference>
<accession>A0A927REX5</accession>
<dbReference type="SUPFAM" id="SSF48452">
    <property type="entry name" value="TPR-like"/>
    <property type="match status" value="1"/>
</dbReference>
<dbReference type="PANTHER" id="PTHR44145:SF3">
    <property type="entry name" value="DNAJ HOMOLOG SUBFAMILY A MEMBER 3, MITOCHONDRIAL"/>
    <property type="match status" value="1"/>
</dbReference>
<dbReference type="CDD" id="cd06257">
    <property type="entry name" value="DnaJ"/>
    <property type="match status" value="1"/>
</dbReference>
<keyword evidence="6" id="KW-1185">Reference proteome</keyword>
<dbReference type="InterPro" id="IPR001623">
    <property type="entry name" value="DnaJ_domain"/>
</dbReference>
<dbReference type="InterPro" id="IPR018253">
    <property type="entry name" value="DnaJ_domain_CS"/>
</dbReference>
<dbReference type="PROSITE" id="PS00636">
    <property type="entry name" value="DNAJ_1"/>
    <property type="match status" value="1"/>
</dbReference>
<feature type="domain" description="J" evidence="4">
    <location>
        <begin position="8"/>
        <end position="67"/>
    </location>
</feature>
<dbReference type="Gene3D" id="1.25.40.10">
    <property type="entry name" value="Tetratricopeptide repeat domain"/>
    <property type="match status" value="1"/>
</dbReference>
<evidence type="ECO:0000259" key="4">
    <source>
        <dbReference type="PROSITE" id="PS50076"/>
    </source>
</evidence>
<proteinExistence type="predicted"/>
<reference evidence="5" key="1">
    <citation type="submission" date="2020-10" db="EMBL/GenBank/DDBJ databases">
        <title>Genomic Encyclopedia of Type Strains, Phase IV (KMG-IV): sequencing the most valuable type-strain genomes for metagenomic binning, comparative biology and taxonomic classification.</title>
        <authorList>
            <person name="Goeker M."/>
        </authorList>
    </citation>
    <scope>NUCLEOTIDE SEQUENCE</scope>
    <source>
        <strain evidence="5">DSM 13886</strain>
    </source>
</reference>
<dbReference type="SUPFAM" id="SSF46565">
    <property type="entry name" value="Chaperone J-domain"/>
    <property type="match status" value="1"/>
</dbReference>
<dbReference type="AlphaFoldDB" id="A0A927REX5"/>
<dbReference type="EMBL" id="JADBEL010000035">
    <property type="protein sequence ID" value="MBE1556740.1"/>
    <property type="molecule type" value="Genomic_DNA"/>
</dbReference>
<dbReference type="InterPro" id="IPR011990">
    <property type="entry name" value="TPR-like_helical_dom_sf"/>
</dbReference>
<evidence type="ECO:0000313" key="5">
    <source>
        <dbReference type="EMBL" id="MBE1556740.1"/>
    </source>
</evidence>
<keyword evidence="2" id="KW-0346">Stress response</keyword>
<keyword evidence="3" id="KW-0143">Chaperone</keyword>
<evidence type="ECO:0000313" key="6">
    <source>
        <dbReference type="Proteomes" id="UP000658225"/>
    </source>
</evidence>